<comment type="similarity">
    <text evidence="1 6">Belongs to the peptidase S8 family.</text>
</comment>
<accession>A0AAV5DM08</accession>
<feature type="compositionally biased region" description="Basic and acidic residues" evidence="7">
    <location>
        <begin position="191"/>
        <end position="205"/>
    </location>
</feature>
<dbReference type="InterPro" id="IPR036852">
    <property type="entry name" value="Peptidase_S8/S53_dom_sf"/>
</dbReference>
<dbReference type="Gene3D" id="2.60.40.2310">
    <property type="match status" value="1"/>
</dbReference>
<dbReference type="InterPro" id="IPR023828">
    <property type="entry name" value="Peptidase_S8_Ser-AS"/>
</dbReference>
<dbReference type="CDD" id="cd02120">
    <property type="entry name" value="PA_subtilisin_like"/>
    <property type="match status" value="1"/>
</dbReference>
<organism evidence="12 13">
    <name type="scientific">Eleusine coracana subsp. coracana</name>
    <dbReference type="NCBI Taxonomy" id="191504"/>
    <lineage>
        <taxon>Eukaryota</taxon>
        <taxon>Viridiplantae</taxon>
        <taxon>Streptophyta</taxon>
        <taxon>Embryophyta</taxon>
        <taxon>Tracheophyta</taxon>
        <taxon>Spermatophyta</taxon>
        <taxon>Magnoliopsida</taxon>
        <taxon>Liliopsida</taxon>
        <taxon>Poales</taxon>
        <taxon>Poaceae</taxon>
        <taxon>PACMAD clade</taxon>
        <taxon>Chloridoideae</taxon>
        <taxon>Cynodonteae</taxon>
        <taxon>Eleusininae</taxon>
        <taxon>Eleusine</taxon>
    </lineage>
</organism>
<evidence type="ECO:0000256" key="4">
    <source>
        <dbReference type="ARBA" id="ARBA00022801"/>
    </source>
</evidence>
<proteinExistence type="inferred from homology"/>
<evidence type="ECO:0000256" key="2">
    <source>
        <dbReference type="ARBA" id="ARBA00022670"/>
    </source>
</evidence>
<evidence type="ECO:0000313" key="12">
    <source>
        <dbReference type="EMBL" id="GJN11226.1"/>
    </source>
</evidence>
<dbReference type="Gene3D" id="3.30.70.80">
    <property type="entry name" value="Peptidase S8 propeptide/proteinase inhibitor I9"/>
    <property type="match status" value="1"/>
</dbReference>
<evidence type="ECO:0000256" key="7">
    <source>
        <dbReference type="SAM" id="MobiDB-lite"/>
    </source>
</evidence>
<keyword evidence="3 8" id="KW-0732">Signal</keyword>
<evidence type="ECO:0000256" key="6">
    <source>
        <dbReference type="PROSITE-ProRule" id="PRU01240"/>
    </source>
</evidence>
<evidence type="ECO:0000259" key="11">
    <source>
        <dbReference type="Pfam" id="PF17766"/>
    </source>
</evidence>
<keyword evidence="2" id="KW-0645">Protease</keyword>
<comment type="caution">
    <text evidence="12">The sequence shown here is derived from an EMBL/GenBank/DDBJ whole genome shotgun (WGS) entry which is preliminary data.</text>
</comment>
<evidence type="ECO:0000256" key="5">
    <source>
        <dbReference type="ARBA" id="ARBA00022825"/>
    </source>
</evidence>
<dbReference type="Gene3D" id="3.50.30.30">
    <property type="match status" value="1"/>
</dbReference>
<keyword evidence="5" id="KW-0720">Serine protease</keyword>
<dbReference type="InterPro" id="IPR022398">
    <property type="entry name" value="Peptidase_S8_His-AS"/>
</dbReference>
<dbReference type="InterPro" id="IPR045051">
    <property type="entry name" value="SBT"/>
</dbReference>
<evidence type="ECO:0000259" key="9">
    <source>
        <dbReference type="Pfam" id="PF00082"/>
    </source>
</evidence>
<sequence length="747" mass="81329">MASMKSWLLHLLAVCFLLVQLTRTALVPTIKNNHPEVKPRVSNTYIVHSNHHAKPPHFTNHEQWYHSMVAAHSPLTTNTSNRILYTYDTTVHGFAVRLTSDEARHMSMASGVTGMYEDRMFYLQTTRSPEFMGLKPHYESASFNDHGLGAVRSSWKGKCIDTDDFNASLCNNKLLGAKAFSSSADAMAGTKGDHVPSPRDKDGHGTHVSSIAAGSEVPNAGMYMFSRGTTRGMAPKARIAMYKACDTDGCSSADVAAAVETAVKDGVDILSMSLGVLEENPFYDDIIAVSAFGAERNGIFVTMDGSNYGPGRSTVGNVAPWMMTVGAATMDRMFPANLTLGNGVVLNGQSLYTMQAEGTGMIQLMYSYCLTESENWLHENVEGKIMVCLDRGNDPDVYGFLLQKAGGSGIVFVDFNEWSRDGTSACPFTLPGLTLGFGSGERLKAYMASEANPVASFSFSTQTIIQENQAPMVAGFSARGPNPVVPELLKPDIVAPGVNILGGWSHNAPLYDGRRVDYNIISGTSMATPHVAGIAALIKKKYPGWTPAMIRSALMTTAGTLDNRGHDILDNGAPRERIVAATPLVTGSGHVRPNLALDPGLIYDAGESDYIDFMCTLNYTAEQLRLLVPDFTKCTRTLPGGPADLNYPSFVVIFDNRTNIHTLTRTVTVVSGKAETYKISYVVPERVKVSITPTTLVFKKPNERKSYTAKFRSLEGNVTTDGWDFGHISWENKEHVVRSPVAFQWKN</sequence>
<feature type="domain" description="Inhibitor I9" evidence="10">
    <location>
        <begin position="44"/>
        <end position="123"/>
    </location>
</feature>
<comment type="caution">
    <text evidence="6">Lacks conserved residue(s) required for the propagation of feature annotation.</text>
</comment>
<evidence type="ECO:0000259" key="10">
    <source>
        <dbReference type="Pfam" id="PF05922"/>
    </source>
</evidence>
<dbReference type="PANTHER" id="PTHR10795">
    <property type="entry name" value="PROPROTEIN CONVERTASE SUBTILISIN/KEXIN"/>
    <property type="match status" value="1"/>
</dbReference>
<dbReference type="Pfam" id="PF05922">
    <property type="entry name" value="Inhibitor_I9"/>
    <property type="match status" value="1"/>
</dbReference>
<evidence type="ECO:0000256" key="3">
    <source>
        <dbReference type="ARBA" id="ARBA00022729"/>
    </source>
</evidence>
<dbReference type="InterPro" id="IPR034197">
    <property type="entry name" value="Peptidases_S8_3"/>
</dbReference>
<reference evidence="12" key="1">
    <citation type="journal article" date="2018" name="DNA Res.">
        <title>Multiple hybrid de novo genome assembly of finger millet, an orphan allotetraploid crop.</title>
        <authorList>
            <person name="Hatakeyama M."/>
            <person name="Aluri S."/>
            <person name="Balachadran M.T."/>
            <person name="Sivarajan S.R."/>
            <person name="Patrignani A."/>
            <person name="Gruter S."/>
            <person name="Poveda L."/>
            <person name="Shimizu-Inatsugi R."/>
            <person name="Baeten J."/>
            <person name="Francoijs K.J."/>
            <person name="Nataraja K.N."/>
            <person name="Reddy Y.A.N."/>
            <person name="Phadnis S."/>
            <person name="Ravikumar R.L."/>
            <person name="Schlapbach R."/>
            <person name="Sreeman S.M."/>
            <person name="Shimizu K.K."/>
        </authorList>
    </citation>
    <scope>NUCLEOTIDE SEQUENCE</scope>
</reference>
<dbReference type="EMBL" id="BQKI01000018">
    <property type="protein sequence ID" value="GJN11226.1"/>
    <property type="molecule type" value="Genomic_DNA"/>
</dbReference>
<dbReference type="PROSITE" id="PS00137">
    <property type="entry name" value="SUBTILASE_HIS"/>
    <property type="match status" value="1"/>
</dbReference>
<keyword evidence="4" id="KW-0378">Hydrolase</keyword>
<protein>
    <submittedName>
        <fullName evidence="12">Uncharacterized protein</fullName>
    </submittedName>
</protein>
<dbReference type="SUPFAM" id="SSF52743">
    <property type="entry name" value="Subtilisin-like"/>
    <property type="match status" value="1"/>
</dbReference>
<dbReference type="PROSITE" id="PS51892">
    <property type="entry name" value="SUBTILASE"/>
    <property type="match status" value="1"/>
</dbReference>
<dbReference type="PROSITE" id="PS00138">
    <property type="entry name" value="SUBTILASE_SER"/>
    <property type="match status" value="1"/>
</dbReference>
<dbReference type="InterPro" id="IPR015500">
    <property type="entry name" value="Peptidase_S8_subtilisin-rel"/>
</dbReference>
<feature type="chain" id="PRO_5043573864" evidence="8">
    <location>
        <begin position="25"/>
        <end position="747"/>
    </location>
</feature>
<dbReference type="Pfam" id="PF00082">
    <property type="entry name" value="Peptidase_S8"/>
    <property type="match status" value="1"/>
</dbReference>
<dbReference type="Pfam" id="PF17766">
    <property type="entry name" value="fn3_6"/>
    <property type="match status" value="1"/>
</dbReference>
<dbReference type="PRINTS" id="PR00723">
    <property type="entry name" value="SUBTILISIN"/>
</dbReference>
<gene>
    <name evidence="12" type="primary">ga29400</name>
    <name evidence="12" type="ORF">PR202_ga29400</name>
</gene>
<dbReference type="Proteomes" id="UP001054889">
    <property type="component" value="Unassembled WGS sequence"/>
</dbReference>
<feature type="region of interest" description="Disordered" evidence="7">
    <location>
        <begin position="187"/>
        <end position="211"/>
    </location>
</feature>
<name>A0AAV5DM08_ELECO</name>
<dbReference type="GO" id="GO:0006508">
    <property type="term" value="P:proteolysis"/>
    <property type="evidence" value="ECO:0007669"/>
    <property type="project" value="UniProtKB-KW"/>
</dbReference>
<dbReference type="InterPro" id="IPR041469">
    <property type="entry name" value="Subtilisin-like_FN3"/>
</dbReference>
<reference evidence="12" key="2">
    <citation type="submission" date="2021-12" db="EMBL/GenBank/DDBJ databases">
        <title>Resequencing data analysis of finger millet.</title>
        <authorList>
            <person name="Hatakeyama M."/>
            <person name="Aluri S."/>
            <person name="Balachadran M.T."/>
            <person name="Sivarajan S.R."/>
            <person name="Poveda L."/>
            <person name="Shimizu-Inatsugi R."/>
            <person name="Schlapbach R."/>
            <person name="Sreeman S.M."/>
            <person name="Shimizu K.K."/>
        </authorList>
    </citation>
    <scope>NUCLEOTIDE SEQUENCE</scope>
</reference>
<feature type="domain" description="Peptidase S8/S53" evidence="9">
    <location>
        <begin position="188"/>
        <end position="563"/>
    </location>
</feature>
<keyword evidence="13" id="KW-1185">Reference proteome</keyword>
<evidence type="ECO:0000313" key="13">
    <source>
        <dbReference type="Proteomes" id="UP001054889"/>
    </source>
</evidence>
<dbReference type="InterPro" id="IPR010259">
    <property type="entry name" value="S8pro/Inhibitor_I9"/>
</dbReference>
<feature type="domain" description="Subtilisin-like protease fibronectin type-III" evidence="11">
    <location>
        <begin position="644"/>
        <end position="742"/>
    </location>
</feature>
<feature type="signal peptide" evidence="8">
    <location>
        <begin position="1"/>
        <end position="24"/>
    </location>
</feature>
<evidence type="ECO:0000256" key="1">
    <source>
        <dbReference type="ARBA" id="ARBA00011073"/>
    </source>
</evidence>
<dbReference type="GO" id="GO:0004252">
    <property type="term" value="F:serine-type endopeptidase activity"/>
    <property type="evidence" value="ECO:0007669"/>
    <property type="project" value="InterPro"/>
</dbReference>
<dbReference type="InterPro" id="IPR000209">
    <property type="entry name" value="Peptidase_S8/S53_dom"/>
</dbReference>
<dbReference type="CDD" id="cd04852">
    <property type="entry name" value="Peptidases_S8_3"/>
    <property type="match status" value="1"/>
</dbReference>
<evidence type="ECO:0000256" key="8">
    <source>
        <dbReference type="SAM" id="SignalP"/>
    </source>
</evidence>
<dbReference type="Gene3D" id="3.40.50.200">
    <property type="entry name" value="Peptidase S8/S53 domain"/>
    <property type="match status" value="1"/>
</dbReference>
<dbReference type="InterPro" id="IPR037045">
    <property type="entry name" value="S8pro/Inhibitor_I9_sf"/>
</dbReference>
<dbReference type="AlphaFoldDB" id="A0AAV5DM08"/>